<dbReference type="EMBL" id="BGPR01140152">
    <property type="protein sequence ID" value="GBN65941.1"/>
    <property type="molecule type" value="Genomic_DNA"/>
</dbReference>
<keyword evidence="3" id="KW-1185">Reference proteome</keyword>
<feature type="signal peptide" evidence="1">
    <location>
        <begin position="1"/>
        <end position="20"/>
    </location>
</feature>
<name>A0A4Y2QRK9_ARAVE</name>
<evidence type="ECO:0008006" key="4">
    <source>
        <dbReference type="Google" id="ProtNLM"/>
    </source>
</evidence>
<evidence type="ECO:0000256" key="1">
    <source>
        <dbReference type="SAM" id="SignalP"/>
    </source>
</evidence>
<dbReference type="AlphaFoldDB" id="A0A4Y2QRK9"/>
<dbReference type="Proteomes" id="UP000499080">
    <property type="component" value="Unassembled WGS sequence"/>
</dbReference>
<keyword evidence="1" id="KW-0732">Signal</keyword>
<evidence type="ECO:0000313" key="2">
    <source>
        <dbReference type="EMBL" id="GBN65941.1"/>
    </source>
</evidence>
<accession>A0A4Y2QRK9</accession>
<protein>
    <recommendedName>
        <fullName evidence="4">Secreted protein</fullName>
    </recommendedName>
</protein>
<evidence type="ECO:0000313" key="3">
    <source>
        <dbReference type="Proteomes" id="UP000499080"/>
    </source>
</evidence>
<feature type="chain" id="PRO_5021328163" description="Secreted protein" evidence="1">
    <location>
        <begin position="21"/>
        <end position="127"/>
    </location>
</feature>
<organism evidence="2 3">
    <name type="scientific">Araneus ventricosus</name>
    <name type="common">Orbweaver spider</name>
    <name type="synonym">Epeira ventricosa</name>
    <dbReference type="NCBI Taxonomy" id="182803"/>
    <lineage>
        <taxon>Eukaryota</taxon>
        <taxon>Metazoa</taxon>
        <taxon>Ecdysozoa</taxon>
        <taxon>Arthropoda</taxon>
        <taxon>Chelicerata</taxon>
        <taxon>Arachnida</taxon>
        <taxon>Araneae</taxon>
        <taxon>Araneomorphae</taxon>
        <taxon>Entelegynae</taxon>
        <taxon>Araneoidea</taxon>
        <taxon>Araneidae</taxon>
        <taxon>Araneus</taxon>
    </lineage>
</organism>
<reference evidence="2 3" key="1">
    <citation type="journal article" date="2019" name="Sci. Rep.">
        <title>Orb-weaving spider Araneus ventricosus genome elucidates the spidroin gene catalogue.</title>
        <authorList>
            <person name="Kono N."/>
            <person name="Nakamura H."/>
            <person name="Ohtoshi R."/>
            <person name="Moran D.A.P."/>
            <person name="Shinohara A."/>
            <person name="Yoshida Y."/>
            <person name="Fujiwara M."/>
            <person name="Mori M."/>
            <person name="Tomita M."/>
            <person name="Arakawa K."/>
        </authorList>
    </citation>
    <scope>NUCLEOTIDE SEQUENCE [LARGE SCALE GENOMIC DNA]</scope>
</reference>
<proteinExistence type="predicted"/>
<sequence>MICHLLVLVAFDSLRSPLFCLDCRPVFHSTTGRPPLVSVSLAAPEKRRYSAHSVACLMPEMPESPCLRDSLIFPQSHRPIAHYRLQVGYGIRMSLFVSLKDLSPRLSMSLMMACAARLLLVASSSLS</sequence>
<gene>
    <name evidence="2" type="ORF">AVEN_232483_1</name>
</gene>
<comment type="caution">
    <text evidence="2">The sequence shown here is derived from an EMBL/GenBank/DDBJ whole genome shotgun (WGS) entry which is preliminary data.</text>
</comment>